<dbReference type="PIRSF" id="PIRSF002549">
    <property type="entry name" value="Transferrin"/>
    <property type="match status" value="1"/>
</dbReference>
<keyword evidence="4 8" id="KW-1015">Disulfide bond</keyword>
<comment type="similarity">
    <text evidence="5">Belongs to the transferrin family.</text>
</comment>
<dbReference type="PANTHER" id="PTHR11485">
    <property type="entry name" value="TRANSFERRIN"/>
    <property type="match status" value="1"/>
</dbReference>
<feature type="disulfide bond" evidence="8">
    <location>
        <begin position="464"/>
        <end position="484"/>
    </location>
</feature>
<accession>H2YUB6</accession>
<feature type="disulfide bond" evidence="8">
    <location>
        <begin position="157"/>
        <end position="171"/>
    </location>
</feature>
<dbReference type="PROSITE" id="PS51408">
    <property type="entry name" value="TRANSFERRIN_LIKE_4"/>
    <property type="match status" value="2"/>
</dbReference>
<feature type="binding site" evidence="6">
    <location>
        <position position="118"/>
    </location>
    <ligand>
        <name>hydrogencarbonate</name>
        <dbReference type="ChEBI" id="CHEBI:17544"/>
        <label>1</label>
    </ligand>
</feature>
<dbReference type="STRING" id="51511.ENSCSAVP00000008926"/>
<evidence type="ECO:0000313" key="10">
    <source>
        <dbReference type="Ensembl" id="ENSCSAVP00000008926.1"/>
    </source>
</evidence>
<evidence type="ECO:0000256" key="3">
    <source>
        <dbReference type="ARBA" id="ARBA00022737"/>
    </source>
</evidence>
<evidence type="ECO:0000256" key="6">
    <source>
        <dbReference type="PIRSR" id="PIRSR002549-2"/>
    </source>
</evidence>
<dbReference type="SUPFAM" id="SSF53850">
    <property type="entry name" value="Periplasmic binding protein-like II"/>
    <property type="match status" value="2"/>
</dbReference>
<feature type="disulfide bond" evidence="8">
    <location>
        <begin position="168"/>
        <end position="177"/>
    </location>
</feature>
<dbReference type="Ensembl" id="ENSCSAVT00000009040.1">
    <property type="protein sequence ID" value="ENSCSAVP00000008926.1"/>
    <property type="gene ID" value="ENSCSAVG00000005286.1"/>
</dbReference>
<dbReference type="Gene3D" id="3.40.190.10">
    <property type="entry name" value="Periplasmic binding protein-like II"/>
    <property type="match status" value="4"/>
</dbReference>
<feature type="binding site" evidence="6">
    <location>
        <position position="443"/>
    </location>
    <ligand>
        <name>hydrogencarbonate</name>
        <dbReference type="ChEBI" id="CHEBI:17544"/>
        <label>1</label>
    </ligand>
</feature>
<feature type="binding site" evidence="6">
    <location>
        <position position="120"/>
    </location>
    <ligand>
        <name>hydrogencarbonate</name>
        <dbReference type="ChEBI" id="CHEBI:17544"/>
        <label>1</label>
    </ligand>
</feature>
<dbReference type="GO" id="GO:0005615">
    <property type="term" value="C:extracellular space"/>
    <property type="evidence" value="ECO:0007669"/>
    <property type="project" value="InterPro"/>
</dbReference>
<feature type="binding site" evidence="6">
    <location>
        <position position="121"/>
    </location>
    <ligand>
        <name>hydrogencarbonate</name>
        <dbReference type="ChEBI" id="CHEBI:17544"/>
        <label>1</label>
    </ligand>
</feature>
<evidence type="ECO:0000256" key="8">
    <source>
        <dbReference type="PIRSR" id="PIRSR002549-4"/>
    </source>
</evidence>
<dbReference type="InterPro" id="IPR001156">
    <property type="entry name" value="Transferrin-like_dom"/>
</dbReference>
<feature type="binding site" evidence="6">
    <location>
        <position position="440"/>
    </location>
    <ligand>
        <name>hydrogencarbonate</name>
        <dbReference type="ChEBI" id="CHEBI:17544"/>
        <label>1</label>
    </ligand>
</feature>
<dbReference type="PROSITE" id="PS00205">
    <property type="entry name" value="TRANSFERRIN_LIKE_1"/>
    <property type="match status" value="1"/>
</dbReference>
<evidence type="ECO:0000256" key="4">
    <source>
        <dbReference type="ARBA" id="ARBA00023157"/>
    </source>
</evidence>
<feature type="disulfide bond" evidence="8">
    <location>
        <begin position="434"/>
        <end position="508"/>
    </location>
</feature>
<dbReference type="InterPro" id="IPR018195">
    <property type="entry name" value="Transferrin_Fe_BS"/>
</dbReference>
<keyword evidence="5" id="KW-0406">Ion transport</keyword>
<dbReference type="InParanoid" id="H2YUB6"/>
<feature type="binding site" evidence="7">
    <location>
        <position position="187"/>
    </location>
    <ligand>
        <name>Fe(3+)</name>
        <dbReference type="ChEBI" id="CHEBI:29034"/>
        <label>1</label>
    </ligand>
</feature>
<feature type="binding site" evidence="6">
    <location>
        <position position="114"/>
    </location>
    <ligand>
        <name>hydrogencarbonate</name>
        <dbReference type="ChEBI" id="CHEBI:17544"/>
        <label>1</label>
    </ligand>
</feature>
<feature type="disulfide bond" evidence="8">
    <location>
        <begin position="112"/>
        <end position="193"/>
    </location>
</feature>
<keyword evidence="5" id="KW-0813">Transport</keyword>
<feature type="binding site" evidence="7">
    <location>
        <position position="242"/>
    </location>
    <ligand>
        <name>Fe(3+)</name>
        <dbReference type="ChEBI" id="CHEBI:29034"/>
        <label>1</label>
    </ligand>
</feature>
<dbReference type="GO" id="GO:0005769">
    <property type="term" value="C:early endosome"/>
    <property type="evidence" value="ECO:0007669"/>
    <property type="project" value="TreeGrafter"/>
</dbReference>
<dbReference type="Proteomes" id="UP000007875">
    <property type="component" value="Unassembled WGS sequence"/>
</dbReference>
<dbReference type="GO" id="GO:0055037">
    <property type="term" value="C:recycling endosome"/>
    <property type="evidence" value="ECO:0007669"/>
    <property type="project" value="TreeGrafter"/>
</dbReference>
<evidence type="ECO:0000256" key="5">
    <source>
        <dbReference type="PIRNR" id="PIRNR002549"/>
    </source>
</evidence>
<proteinExistence type="inferred from homology"/>
<feature type="binding site" evidence="7">
    <location>
        <position position="502"/>
    </location>
    <ligand>
        <name>Fe(3+)</name>
        <dbReference type="ChEBI" id="CHEBI:29034"/>
        <label>2</label>
    </ligand>
</feature>
<feature type="binding site" evidence="6">
    <location>
        <position position="436"/>
    </location>
    <ligand>
        <name>hydrogencarbonate</name>
        <dbReference type="ChEBI" id="CHEBI:17544"/>
        <label>1</label>
    </ligand>
</feature>
<evidence type="ECO:0000256" key="1">
    <source>
        <dbReference type="ARBA" id="ARBA00004613"/>
    </source>
</evidence>
<feature type="binding site" evidence="7">
    <location>
        <position position="379"/>
    </location>
    <ligand>
        <name>Fe(3+)</name>
        <dbReference type="ChEBI" id="CHEBI:29034"/>
        <label>1</label>
    </ligand>
</feature>
<keyword evidence="5 7" id="KW-0479">Metal-binding</keyword>
<feature type="binding site" evidence="7">
    <location>
        <position position="555"/>
    </location>
    <ligand>
        <name>Fe(3+)</name>
        <dbReference type="ChEBI" id="CHEBI:29034"/>
        <label>1</label>
    </ligand>
</feature>
<dbReference type="GO" id="GO:0005886">
    <property type="term" value="C:plasma membrane"/>
    <property type="evidence" value="ECO:0007669"/>
    <property type="project" value="TreeGrafter"/>
</dbReference>
<protein>
    <recommendedName>
        <fullName evidence="9">Transferrin-like domain-containing protein</fullName>
    </recommendedName>
</protein>
<dbReference type="InterPro" id="IPR016357">
    <property type="entry name" value="Transferrin"/>
</dbReference>
<dbReference type="CDD" id="cd13529">
    <property type="entry name" value="PBP2_transferrin"/>
    <property type="match status" value="1"/>
</dbReference>
<comment type="subcellular location">
    <subcellularLocation>
        <location evidence="1">Secreted</location>
    </subcellularLocation>
</comment>
<dbReference type="PROSITE" id="PS00206">
    <property type="entry name" value="TRANSFERRIN_LIKE_2"/>
    <property type="match status" value="2"/>
</dbReference>
<feature type="binding site" evidence="7">
    <location>
        <position position="60"/>
    </location>
    <ligand>
        <name>Fe(3+)</name>
        <dbReference type="ChEBI" id="CHEBI:29034"/>
        <label>1</label>
    </ligand>
</feature>
<feature type="domain" description="Transferrin-like" evidence="9">
    <location>
        <begin position="324"/>
        <end position="642"/>
    </location>
</feature>
<feature type="binding site" evidence="7">
    <location>
        <position position="86"/>
    </location>
    <ligand>
        <name>Fe(3+)</name>
        <dbReference type="ChEBI" id="CHEBI:29034"/>
        <label>1</label>
    </ligand>
</feature>
<dbReference type="SMART" id="SM00094">
    <property type="entry name" value="TR_FER"/>
    <property type="match status" value="2"/>
</dbReference>
<dbReference type="Pfam" id="PF00405">
    <property type="entry name" value="Transferrin"/>
    <property type="match status" value="2"/>
</dbReference>
<feature type="disulfide bond" evidence="8">
    <location>
        <begin position="18"/>
        <end position="36"/>
    </location>
</feature>
<reference evidence="10" key="2">
    <citation type="submission" date="2025-08" db="UniProtKB">
        <authorList>
            <consortium name="Ensembl"/>
        </authorList>
    </citation>
    <scope>IDENTIFICATION</scope>
</reference>
<keyword evidence="5 7" id="KW-0408">Iron</keyword>
<feature type="disulfide bond" evidence="8">
    <location>
        <begin position="533"/>
        <end position="547"/>
    </location>
</feature>
<reference evidence="10" key="3">
    <citation type="submission" date="2025-09" db="UniProtKB">
        <authorList>
            <consortium name="Ensembl"/>
        </authorList>
    </citation>
    <scope>IDENTIFICATION</scope>
</reference>
<keyword evidence="2" id="KW-0964">Secreted</keyword>
<dbReference type="FunFam" id="3.40.190.10:FF:000095">
    <property type="entry name" value="Lactotransferrin"/>
    <property type="match status" value="1"/>
</dbReference>
<evidence type="ECO:0000313" key="11">
    <source>
        <dbReference type="Proteomes" id="UP000007875"/>
    </source>
</evidence>
<evidence type="ECO:0000259" key="9">
    <source>
        <dbReference type="PROSITE" id="PS51408"/>
    </source>
</evidence>
<feature type="binding site" evidence="7">
    <location>
        <position position="408"/>
    </location>
    <ligand>
        <name>Fe(3+)</name>
        <dbReference type="ChEBI" id="CHEBI:29034"/>
        <label>1</label>
    </ligand>
</feature>
<dbReference type="PANTHER" id="PTHR11485:SF29">
    <property type="entry name" value="TRANSFERRIN 2"/>
    <property type="match status" value="1"/>
</dbReference>
<feature type="disulfide bond" evidence="8">
    <location>
        <begin position="8"/>
        <end position="45"/>
    </location>
</feature>
<dbReference type="GO" id="GO:0006826">
    <property type="term" value="P:iron ion transport"/>
    <property type="evidence" value="ECO:0007669"/>
    <property type="project" value="UniProtKB-KW"/>
</dbReference>
<dbReference type="PRINTS" id="PR00422">
    <property type="entry name" value="TRANSFERRIN"/>
</dbReference>
<keyword evidence="3" id="KW-0677">Repeat</keyword>
<feature type="domain" description="Transferrin-like" evidence="9">
    <location>
        <begin position="5"/>
        <end position="311"/>
    </location>
</feature>
<organism evidence="10 11">
    <name type="scientific">Ciona savignyi</name>
    <name type="common">Pacific transparent sea squirt</name>
    <dbReference type="NCBI Taxonomy" id="51511"/>
    <lineage>
        <taxon>Eukaryota</taxon>
        <taxon>Metazoa</taxon>
        <taxon>Chordata</taxon>
        <taxon>Tunicata</taxon>
        <taxon>Ascidiacea</taxon>
        <taxon>Phlebobranchia</taxon>
        <taxon>Cionidae</taxon>
        <taxon>Ciona</taxon>
    </lineage>
</organism>
<feature type="disulfide bond" evidence="8">
    <location>
        <begin position="337"/>
        <end position="355"/>
    </location>
</feature>
<sequence length="661" mass="70036">VPASITWCVVSNDEMTKCNQMSAAFQSIGVSVLVQCVSGKSMDGCVRMVKDNTADAFTVDGGHLLDNRADLKPVLAEDYGNGDATYWAVAVVKKSDKSVNLTSAGLGGKKSCHTGYGKTAGWKVPMGVLKSLSEYSACSLCICDIPQAVSNLFSQSCVPGSPNSPNLCTQCPNSCDCSSSNANYCGYTGAFRCLVDGGDVAFIKHTTVFSNTNGDYELLCQDGTRAAVTAYAQCNMGKVPSHAVVVSQKATSATIDRFGPHTSLSFKLFGGSPRDLLFKSSTKLLLPLNTSCSTETYLGASYLKSQLALKCLSTTQSPTLVSTLRWCVLSANEMAKCSVVATQARRVSSELVFSCVMGNDINDCARRISLGTADAVTMDGGHIYSTGVQYDLQPVATEYYGSGSAASYYAVAVVKASDSSTLLTKAGLQGKKSCHTGYQRTAGWNVPVGYLVDNTVSNFFSGSCAPGAKGAFPGAVGTKLCQICGGVGANHCDGNNDPYSGYSGAISCLNAGGDVAFVKHTTVLNNATYKLICPNGGTAPTTDYMSCNIATVPSHAVMLSPKHTFVYREKVWNLLNKLQVEFNSFFIFNAQNFQLFSSTPYSNGKDLMFKDSTRCLWKVDSSCVWQDYLGAGYLGTARGLQCMTGPPPITPQPCTHTPTCN</sequence>
<name>H2YUB6_CIOSA</name>
<evidence type="ECO:0000256" key="2">
    <source>
        <dbReference type="ARBA" id="ARBA00022525"/>
    </source>
</evidence>
<keyword evidence="5" id="KW-0410">Iron transport</keyword>
<dbReference type="GeneTree" id="ENSGT00940000167862"/>
<evidence type="ECO:0000256" key="7">
    <source>
        <dbReference type="PIRSR" id="PIRSR002549-3"/>
    </source>
</evidence>
<dbReference type="GO" id="GO:0046872">
    <property type="term" value="F:metal ion binding"/>
    <property type="evidence" value="ECO:0007669"/>
    <property type="project" value="UniProtKB-KW"/>
</dbReference>
<dbReference type="AlphaFoldDB" id="H2YUB6"/>
<keyword evidence="11" id="KW-1185">Reference proteome</keyword>
<feature type="disulfide bond" evidence="8">
    <location>
        <begin position="220"/>
        <end position="234"/>
    </location>
</feature>
<dbReference type="eggNOG" id="ENOG502QSZB">
    <property type="taxonomic scope" value="Eukaryota"/>
</dbReference>
<feature type="disulfide bond" evidence="8">
    <location>
        <begin position="327"/>
        <end position="364"/>
    </location>
</feature>
<feature type="binding site" evidence="6">
    <location>
        <position position="442"/>
    </location>
    <ligand>
        <name>hydrogencarbonate</name>
        <dbReference type="ChEBI" id="CHEBI:17544"/>
        <label>1</label>
    </ligand>
</feature>
<feature type="disulfide bond" evidence="8">
    <location>
        <begin position="481"/>
        <end position="492"/>
    </location>
</feature>
<reference evidence="11" key="1">
    <citation type="submission" date="2003-08" db="EMBL/GenBank/DDBJ databases">
        <authorList>
            <person name="Birren B."/>
            <person name="Nusbaum C."/>
            <person name="Abebe A."/>
            <person name="Abouelleil A."/>
            <person name="Adekoya E."/>
            <person name="Ait-zahra M."/>
            <person name="Allen N."/>
            <person name="Allen T."/>
            <person name="An P."/>
            <person name="Anderson M."/>
            <person name="Anderson S."/>
            <person name="Arachchi H."/>
            <person name="Armbruster J."/>
            <person name="Bachantsang P."/>
            <person name="Baldwin J."/>
            <person name="Barry A."/>
            <person name="Bayul T."/>
            <person name="Blitshsteyn B."/>
            <person name="Bloom T."/>
            <person name="Blye J."/>
            <person name="Boguslavskiy L."/>
            <person name="Borowsky M."/>
            <person name="Boukhgalter B."/>
            <person name="Brunache A."/>
            <person name="Butler J."/>
            <person name="Calixte N."/>
            <person name="Calvo S."/>
            <person name="Camarata J."/>
            <person name="Campo K."/>
            <person name="Chang J."/>
            <person name="Cheshatsang Y."/>
            <person name="Citroen M."/>
            <person name="Collymore A."/>
            <person name="Considine T."/>
            <person name="Cook A."/>
            <person name="Cooke P."/>
            <person name="Corum B."/>
            <person name="Cuomo C."/>
            <person name="David R."/>
            <person name="Dawoe T."/>
            <person name="Degray S."/>
            <person name="Dodge S."/>
            <person name="Dooley K."/>
            <person name="Dorje P."/>
            <person name="Dorjee K."/>
            <person name="Dorris L."/>
            <person name="Duffey N."/>
            <person name="Dupes A."/>
            <person name="Elkins T."/>
            <person name="Engels R."/>
            <person name="Erickson J."/>
            <person name="Farina A."/>
            <person name="Faro S."/>
            <person name="Ferreira P."/>
            <person name="Fischer H."/>
            <person name="Fitzgerald M."/>
            <person name="Foley K."/>
            <person name="Gage D."/>
            <person name="Galagan J."/>
            <person name="Gearin G."/>
            <person name="Gnerre S."/>
            <person name="Gnirke A."/>
            <person name="Goyette A."/>
            <person name="Graham J."/>
            <person name="Grandbois E."/>
            <person name="Gyaltsen K."/>
            <person name="Hafez N."/>
            <person name="Hagopian D."/>
            <person name="Hagos B."/>
            <person name="Hall J."/>
            <person name="Hatcher B."/>
            <person name="Heller A."/>
            <person name="Higgins H."/>
            <person name="Honan T."/>
            <person name="Horn A."/>
            <person name="Houde N."/>
            <person name="Hughes L."/>
            <person name="Hulme W."/>
            <person name="Husby E."/>
            <person name="Iliev I."/>
            <person name="Jaffe D."/>
            <person name="Jones C."/>
            <person name="Kamal M."/>
            <person name="Kamat A."/>
            <person name="Kamvysselis M."/>
            <person name="Karlsson E."/>
            <person name="Kells C."/>
            <person name="Kieu A."/>
            <person name="Kisner P."/>
            <person name="Kodira C."/>
            <person name="Kulbokas E."/>
            <person name="Labutti K."/>
            <person name="Lama D."/>
            <person name="Landers T."/>
            <person name="Leger J."/>
            <person name="Levine S."/>
            <person name="Lewis D."/>
            <person name="Lewis T."/>
            <person name="Lindblad-toh K."/>
            <person name="Liu X."/>
            <person name="Lokyitsang T."/>
            <person name="Lokyitsang Y."/>
            <person name="Lucien O."/>
            <person name="Lui A."/>
            <person name="Ma L.J."/>
            <person name="Mabbitt R."/>
            <person name="Macdonald J."/>
            <person name="Maclean C."/>
            <person name="Major J."/>
            <person name="Manning J."/>
            <person name="Marabella R."/>
            <person name="Maru K."/>
            <person name="Matthews C."/>
            <person name="Mauceli E."/>
            <person name="Mccarthy M."/>
            <person name="Mcdonough S."/>
            <person name="Mcghee T."/>
            <person name="Meldrim J."/>
            <person name="Meneus L."/>
            <person name="Mesirov J."/>
            <person name="Mihalev A."/>
            <person name="Mihova T."/>
            <person name="Mikkelsen T."/>
            <person name="Mlenga V."/>
            <person name="Moru K."/>
            <person name="Mozes J."/>
            <person name="Mulrain L."/>
            <person name="Munson G."/>
            <person name="Naylor J."/>
            <person name="Newes C."/>
            <person name="Nguyen C."/>
            <person name="Nguyen N."/>
            <person name="Nguyen T."/>
            <person name="Nicol R."/>
            <person name="Nielsen C."/>
            <person name="Nizzari M."/>
            <person name="Norbu C."/>
            <person name="Norbu N."/>
            <person name="O'donnell P."/>
            <person name="Okoawo O."/>
            <person name="O'leary S."/>
            <person name="Omotosho B."/>
            <person name="O'neill K."/>
            <person name="Osman S."/>
            <person name="Parker S."/>
            <person name="Perrin D."/>
            <person name="Phunkhang P."/>
            <person name="Piqani B."/>
            <person name="Purcell S."/>
            <person name="Rachupka T."/>
            <person name="Ramasamy U."/>
            <person name="Rameau R."/>
            <person name="Ray V."/>
            <person name="Raymond C."/>
            <person name="Retta R."/>
            <person name="Richardson S."/>
            <person name="Rise C."/>
            <person name="Rodriguez J."/>
            <person name="Rogers J."/>
            <person name="Rogov P."/>
            <person name="Rutman M."/>
            <person name="Schupbach R."/>
            <person name="Seaman C."/>
            <person name="Settipalli S."/>
            <person name="Sharpe T."/>
            <person name="Sheridan J."/>
            <person name="Sherpa N."/>
            <person name="Shi J."/>
            <person name="Smirnov S."/>
            <person name="Smith C."/>
            <person name="Sougnez C."/>
            <person name="Spencer B."/>
            <person name="Stalker J."/>
            <person name="Stange-thomann N."/>
            <person name="Stavropoulos S."/>
            <person name="Stetson K."/>
            <person name="Stone C."/>
            <person name="Stone S."/>
            <person name="Stubbs M."/>
            <person name="Talamas J."/>
            <person name="Tchuinga P."/>
            <person name="Tenzing P."/>
            <person name="Tesfaye S."/>
            <person name="Theodore J."/>
            <person name="Thoulutsang Y."/>
            <person name="Topham K."/>
            <person name="Towey S."/>
            <person name="Tsamla T."/>
            <person name="Tsomo N."/>
            <person name="Vallee D."/>
            <person name="Vassiliev H."/>
            <person name="Venkataraman V."/>
            <person name="Vinson J."/>
            <person name="Vo A."/>
            <person name="Wade C."/>
            <person name="Wang S."/>
            <person name="Wangchuk T."/>
            <person name="Wangdi T."/>
            <person name="Whittaker C."/>
            <person name="Wilkinson J."/>
            <person name="Wu Y."/>
            <person name="Wyman D."/>
            <person name="Yadav S."/>
            <person name="Yang S."/>
            <person name="Yang X."/>
            <person name="Yeager S."/>
            <person name="Yee E."/>
            <person name="Young G."/>
            <person name="Zainoun J."/>
            <person name="Zembeck L."/>
            <person name="Zimmer A."/>
            <person name="Zody M."/>
            <person name="Lander E."/>
        </authorList>
    </citation>
    <scope>NUCLEOTIDE SEQUENCE [LARGE SCALE GENOMIC DNA]</scope>
</reference>